<feature type="transmembrane region" description="Helical" evidence="2">
    <location>
        <begin position="191"/>
        <end position="215"/>
    </location>
</feature>
<keyword evidence="2" id="KW-1133">Transmembrane helix</keyword>
<keyword evidence="2" id="KW-0472">Membrane</keyword>
<gene>
    <name evidence="3" type="ORF">M9Y10_043409</name>
</gene>
<feature type="transmembrane region" description="Helical" evidence="2">
    <location>
        <begin position="108"/>
        <end position="129"/>
    </location>
</feature>
<evidence type="ECO:0000256" key="2">
    <source>
        <dbReference type="SAM" id="Phobius"/>
    </source>
</evidence>
<proteinExistence type="predicted"/>
<dbReference type="EMBL" id="JAPFFF010000008">
    <property type="protein sequence ID" value="KAK8884301.1"/>
    <property type="molecule type" value="Genomic_DNA"/>
</dbReference>
<evidence type="ECO:0000313" key="3">
    <source>
        <dbReference type="EMBL" id="KAK8884301.1"/>
    </source>
</evidence>
<protein>
    <submittedName>
        <fullName evidence="3">Uncharacterized protein</fullName>
    </submittedName>
</protein>
<evidence type="ECO:0000256" key="1">
    <source>
        <dbReference type="SAM" id="MobiDB-lite"/>
    </source>
</evidence>
<reference evidence="3 4" key="1">
    <citation type="submission" date="2024-04" db="EMBL/GenBank/DDBJ databases">
        <title>Tritrichomonas musculus Genome.</title>
        <authorList>
            <person name="Alves-Ferreira E."/>
            <person name="Grigg M."/>
            <person name="Lorenzi H."/>
            <person name="Galac M."/>
        </authorList>
    </citation>
    <scope>NUCLEOTIDE SEQUENCE [LARGE SCALE GENOMIC DNA]</scope>
    <source>
        <strain evidence="3 4">EAF2021</strain>
    </source>
</reference>
<accession>A0ABR2K0R3</accession>
<comment type="caution">
    <text evidence="3">The sequence shown here is derived from an EMBL/GenBank/DDBJ whole genome shotgun (WGS) entry which is preliminary data.</text>
</comment>
<feature type="region of interest" description="Disordered" evidence="1">
    <location>
        <begin position="1"/>
        <end position="58"/>
    </location>
</feature>
<keyword evidence="4" id="KW-1185">Reference proteome</keyword>
<dbReference type="Proteomes" id="UP001470230">
    <property type="component" value="Unassembled WGS sequence"/>
</dbReference>
<keyword evidence="2" id="KW-0812">Transmembrane</keyword>
<name>A0ABR2K0R3_9EUKA</name>
<feature type="compositionally biased region" description="Polar residues" evidence="1">
    <location>
        <begin position="1"/>
        <end position="37"/>
    </location>
</feature>
<sequence>MSNKKLNPSSSSRNINQSPESSNEDFSYRFSAQSRSRSTPHRVRFAEKPLCPESDPEDSIIVRDQIQKRMMSGEQPQPILKDTEYVPPKPSYFRLLKRRLIRKTRKNAHKIIGISLFLFFAFILFQLMFRWGNSKTQIQRQRRPNVYQTNNFIHNYDQAQKSPLFVGFNVESNLDKGNSEFLNNNGDDSHLFNISGAILASFMTTLIGIALYLLVL</sequence>
<evidence type="ECO:0000313" key="4">
    <source>
        <dbReference type="Proteomes" id="UP001470230"/>
    </source>
</evidence>
<organism evidence="3 4">
    <name type="scientific">Tritrichomonas musculus</name>
    <dbReference type="NCBI Taxonomy" id="1915356"/>
    <lineage>
        <taxon>Eukaryota</taxon>
        <taxon>Metamonada</taxon>
        <taxon>Parabasalia</taxon>
        <taxon>Tritrichomonadida</taxon>
        <taxon>Tritrichomonadidae</taxon>
        <taxon>Tritrichomonas</taxon>
    </lineage>
</organism>